<dbReference type="Proteomes" id="UP001501600">
    <property type="component" value="Unassembled WGS sequence"/>
</dbReference>
<name>A0ABP9S410_9GAMM</name>
<keyword evidence="1" id="KW-0175">Coiled coil</keyword>
<organism evidence="2 3">
    <name type="scientific">Ferrimonas gelatinilytica</name>
    <dbReference type="NCBI Taxonomy" id="1255257"/>
    <lineage>
        <taxon>Bacteria</taxon>
        <taxon>Pseudomonadati</taxon>
        <taxon>Pseudomonadota</taxon>
        <taxon>Gammaproteobacteria</taxon>
        <taxon>Alteromonadales</taxon>
        <taxon>Ferrimonadaceae</taxon>
        <taxon>Ferrimonas</taxon>
    </lineage>
</organism>
<dbReference type="SUPFAM" id="SSF111369">
    <property type="entry name" value="HlyD-like secretion proteins"/>
    <property type="match status" value="2"/>
</dbReference>
<dbReference type="RefSeq" id="WP_345316361.1">
    <property type="nucleotide sequence ID" value="NZ_BAABLF010000008.1"/>
</dbReference>
<keyword evidence="3" id="KW-1185">Reference proteome</keyword>
<evidence type="ECO:0000313" key="2">
    <source>
        <dbReference type="EMBL" id="GAA5190205.1"/>
    </source>
</evidence>
<gene>
    <name evidence="2" type="ORF">GCM10025772_14270</name>
</gene>
<dbReference type="EMBL" id="BAABLF010000008">
    <property type="protein sequence ID" value="GAA5190205.1"/>
    <property type="molecule type" value="Genomic_DNA"/>
</dbReference>
<sequence>MPSKRGFAYGLLAGTLVLLLAVMLRPSAPTVQRAAPAKVVQVVPLEQRVMTPEVQAFGRVKPKRVWQAVAELGGEVQDRHPQLETGRLLRAGTRLLTIDPLEYQLYLAQARADHNAAQAQLTRLEQSAVNLDDTLALEQRRLALAEAELARKQRLHEQGLASQSELDNQQQSALSQRKLVQELENQRRLLPDDRRVAQAQLKVAEAALADAKRRLAQTEITLPFDGRIAVVDVEEGQVVTPNTVMLEAHGIDEMEVEVAVAQHDLRLLLPSERQGDSLLGLSATVTLATAGETLNWRATPTRIRASADPSRATVGVVLEVHQPDAYLDGATQPPLIDGLFVEARLQGRERWVWSVPQRALRGEQLYLMDGEDRLEILPVQVLFRQGDRVAIVARSGEPLESGLRVVLNDLIPAVAGMELRVEEGTTTPDASSPEPVL</sequence>
<feature type="coiled-coil region" evidence="1">
    <location>
        <begin position="107"/>
        <end position="221"/>
    </location>
</feature>
<evidence type="ECO:0000256" key="1">
    <source>
        <dbReference type="SAM" id="Coils"/>
    </source>
</evidence>
<comment type="caution">
    <text evidence="2">The sequence shown here is derived from an EMBL/GenBank/DDBJ whole genome shotgun (WGS) entry which is preliminary data.</text>
</comment>
<dbReference type="Gene3D" id="2.40.30.170">
    <property type="match status" value="1"/>
</dbReference>
<dbReference type="Gene3D" id="2.40.50.100">
    <property type="match status" value="1"/>
</dbReference>
<reference evidence="3" key="1">
    <citation type="journal article" date="2019" name="Int. J. Syst. Evol. Microbiol.">
        <title>The Global Catalogue of Microorganisms (GCM) 10K type strain sequencing project: providing services to taxonomists for standard genome sequencing and annotation.</title>
        <authorList>
            <consortium name="The Broad Institute Genomics Platform"/>
            <consortium name="The Broad Institute Genome Sequencing Center for Infectious Disease"/>
            <person name="Wu L."/>
            <person name="Ma J."/>
        </authorList>
    </citation>
    <scope>NUCLEOTIDE SEQUENCE [LARGE SCALE GENOMIC DNA]</scope>
    <source>
        <strain evidence="3">JCM 18720</strain>
    </source>
</reference>
<dbReference type="Gene3D" id="1.10.287.470">
    <property type="entry name" value="Helix hairpin bin"/>
    <property type="match status" value="1"/>
</dbReference>
<evidence type="ECO:0000313" key="3">
    <source>
        <dbReference type="Proteomes" id="UP001501600"/>
    </source>
</evidence>
<protein>
    <submittedName>
        <fullName evidence="2">Acriflavin resistance protein</fullName>
    </submittedName>
</protein>
<accession>A0ABP9S410</accession>
<dbReference type="PANTHER" id="PTHR30469">
    <property type="entry name" value="MULTIDRUG RESISTANCE PROTEIN MDTA"/>
    <property type="match status" value="1"/>
</dbReference>
<proteinExistence type="predicted"/>